<name>A0ABQ7D3D4_BRACR</name>
<comment type="caution">
    <text evidence="2">The sequence shown here is derived from an EMBL/GenBank/DDBJ whole genome shotgun (WGS) entry which is preliminary data.</text>
</comment>
<accession>A0ABQ7D3D4</accession>
<dbReference type="InterPro" id="IPR006869">
    <property type="entry name" value="DUF547"/>
</dbReference>
<sequence>MIIRKLYGIETTDPNIIFALSCGTRSSPAVRIYTGDGVATELEKSKMEYLQASVVVTEAKRVILPELLVKHAADFVGARADSSCGEMGYLVKWVCNQLPTSGSLRKSMVDCLKNLNSKASSSISGGFFITWFSSSTHLKVFQIWKTSGLEDFQTTFRKSSRRVPGSLLTEFSPMSPFHNRSERFGFTDLGLIYMFFKSGSDFGRLMGSLLKYNALEDFQEVFQTTSRKSSDGVFFHIKWSLSLSL</sequence>
<evidence type="ECO:0000313" key="2">
    <source>
        <dbReference type="EMBL" id="KAF3565485.1"/>
    </source>
</evidence>
<reference evidence="2 3" key="1">
    <citation type="journal article" date="2020" name="BMC Genomics">
        <title>Intraspecific diversification of the crop wild relative Brassica cretica Lam. using demographic model selection.</title>
        <authorList>
            <person name="Kioukis A."/>
            <person name="Michalopoulou V.A."/>
            <person name="Briers L."/>
            <person name="Pirintsos S."/>
            <person name="Studholme D.J."/>
            <person name="Pavlidis P."/>
            <person name="Sarris P.F."/>
        </authorList>
    </citation>
    <scope>NUCLEOTIDE SEQUENCE [LARGE SCALE GENOMIC DNA]</scope>
    <source>
        <strain evidence="3">cv. PFS-1207/04</strain>
    </source>
</reference>
<organism evidence="2 3">
    <name type="scientific">Brassica cretica</name>
    <name type="common">Mustard</name>
    <dbReference type="NCBI Taxonomy" id="69181"/>
    <lineage>
        <taxon>Eukaryota</taxon>
        <taxon>Viridiplantae</taxon>
        <taxon>Streptophyta</taxon>
        <taxon>Embryophyta</taxon>
        <taxon>Tracheophyta</taxon>
        <taxon>Spermatophyta</taxon>
        <taxon>Magnoliopsida</taxon>
        <taxon>eudicotyledons</taxon>
        <taxon>Gunneridae</taxon>
        <taxon>Pentapetalae</taxon>
        <taxon>rosids</taxon>
        <taxon>malvids</taxon>
        <taxon>Brassicales</taxon>
        <taxon>Brassicaceae</taxon>
        <taxon>Brassiceae</taxon>
        <taxon>Brassica</taxon>
    </lineage>
</organism>
<dbReference type="PANTHER" id="PTHR46248">
    <property type="entry name" value="EXPRESSED PROTEIN"/>
    <property type="match status" value="1"/>
</dbReference>
<keyword evidence="3" id="KW-1185">Reference proteome</keyword>
<proteinExistence type="predicted"/>
<dbReference type="Proteomes" id="UP000266723">
    <property type="component" value="Unassembled WGS sequence"/>
</dbReference>
<evidence type="ECO:0000259" key="1">
    <source>
        <dbReference type="Pfam" id="PF04784"/>
    </source>
</evidence>
<dbReference type="Pfam" id="PF04784">
    <property type="entry name" value="DUF547"/>
    <property type="match status" value="1"/>
</dbReference>
<dbReference type="EMBL" id="QGKV02000759">
    <property type="protein sequence ID" value="KAF3565485.1"/>
    <property type="molecule type" value="Genomic_DNA"/>
</dbReference>
<protein>
    <recommendedName>
        <fullName evidence="1">DUF547 domain-containing protein</fullName>
    </recommendedName>
</protein>
<dbReference type="PANTHER" id="PTHR46248:SF6">
    <property type="entry name" value="OS03G0859900 PROTEIN"/>
    <property type="match status" value="1"/>
</dbReference>
<gene>
    <name evidence="2" type="ORF">DY000_02018155</name>
</gene>
<feature type="domain" description="DUF547" evidence="1">
    <location>
        <begin position="4"/>
        <end position="50"/>
    </location>
</feature>
<evidence type="ECO:0000313" key="3">
    <source>
        <dbReference type="Proteomes" id="UP000266723"/>
    </source>
</evidence>